<evidence type="ECO:0000256" key="1">
    <source>
        <dbReference type="ARBA" id="ARBA00004651"/>
    </source>
</evidence>
<dbReference type="GO" id="GO:1903785">
    <property type="term" value="P:L-valine transmembrane transport"/>
    <property type="evidence" value="ECO:0007669"/>
    <property type="project" value="TreeGrafter"/>
</dbReference>
<dbReference type="PANTHER" id="PTHR34979">
    <property type="entry name" value="INNER MEMBRANE PROTEIN YGAZ"/>
    <property type="match status" value="1"/>
</dbReference>
<evidence type="ECO:0000313" key="9">
    <source>
        <dbReference type="EMBL" id="SIQ22867.1"/>
    </source>
</evidence>
<gene>
    <name evidence="9" type="ORF">SAMN05421647_10364</name>
</gene>
<dbReference type="Proteomes" id="UP000186895">
    <property type="component" value="Unassembled WGS sequence"/>
</dbReference>
<dbReference type="RefSeq" id="WP_076462221.1">
    <property type="nucleotide sequence ID" value="NZ_FTMN01000003.1"/>
</dbReference>
<keyword evidence="6 8" id="KW-1133">Transmembrane helix</keyword>
<dbReference type="PANTHER" id="PTHR34979:SF1">
    <property type="entry name" value="INNER MEMBRANE PROTEIN YGAZ"/>
    <property type="match status" value="1"/>
</dbReference>
<sequence>MTNTQHPIQQMKTGTRLILPLTIAVIPWGLLVGAYGVESGLSAVQTQLLSLSVFAGASQLVAIGMLESGAGVASILLTTLLITSRHFLYGLALRQDIQHLPAPWRVSLGFLLTDELFIIRHKHEKRFCRWFLIGAGASFYLGWNLATLAGILAGQYLPDLPSLGLDFAVVAIFIVLLVPILKHRAAWVCVTASAITAVVTHLLQLPGGLLVAMLTGMTCGYIASNKDGMQHD</sequence>
<keyword evidence="7 8" id="KW-0472">Membrane</keyword>
<evidence type="ECO:0000256" key="8">
    <source>
        <dbReference type="SAM" id="Phobius"/>
    </source>
</evidence>
<dbReference type="EMBL" id="FTMN01000003">
    <property type="protein sequence ID" value="SIQ22867.1"/>
    <property type="molecule type" value="Genomic_DNA"/>
</dbReference>
<organism evidence="9 10">
    <name type="scientific">Marinobacterium stanieri</name>
    <dbReference type="NCBI Taxonomy" id="49186"/>
    <lineage>
        <taxon>Bacteria</taxon>
        <taxon>Pseudomonadati</taxon>
        <taxon>Pseudomonadota</taxon>
        <taxon>Gammaproteobacteria</taxon>
        <taxon>Oceanospirillales</taxon>
        <taxon>Oceanospirillaceae</taxon>
        <taxon>Marinobacterium</taxon>
    </lineage>
</organism>
<name>A0A1N6R255_9GAMM</name>
<evidence type="ECO:0000256" key="2">
    <source>
        <dbReference type="ARBA" id="ARBA00010735"/>
    </source>
</evidence>
<protein>
    <submittedName>
        <fullName evidence="9">4-azaleucine resistance probable transporter AzlC</fullName>
    </submittedName>
</protein>
<accession>A0A1N6R255</accession>
<dbReference type="InterPro" id="IPR011606">
    <property type="entry name" value="Brnchd-chn_aa_trnsp_permease"/>
</dbReference>
<keyword evidence="3" id="KW-0813">Transport</keyword>
<feature type="transmembrane region" description="Helical" evidence="8">
    <location>
        <begin position="209"/>
        <end position="224"/>
    </location>
</feature>
<evidence type="ECO:0000256" key="3">
    <source>
        <dbReference type="ARBA" id="ARBA00022448"/>
    </source>
</evidence>
<comment type="subcellular location">
    <subcellularLocation>
        <location evidence="1">Cell membrane</location>
        <topology evidence="1">Multi-pass membrane protein</topology>
    </subcellularLocation>
</comment>
<dbReference type="Pfam" id="PF03591">
    <property type="entry name" value="AzlC"/>
    <property type="match status" value="1"/>
</dbReference>
<evidence type="ECO:0000256" key="7">
    <source>
        <dbReference type="ARBA" id="ARBA00023136"/>
    </source>
</evidence>
<evidence type="ECO:0000256" key="6">
    <source>
        <dbReference type="ARBA" id="ARBA00022989"/>
    </source>
</evidence>
<dbReference type="STRING" id="49186.SAMN05421647_10364"/>
<comment type="similarity">
    <text evidence="2">Belongs to the AzlC family.</text>
</comment>
<keyword evidence="5 8" id="KW-0812">Transmembrane</keyword>
<evidence type="ECO:0000256" key="5">
    <source>
        <dbReference type="ARBA" id="ARBA00022692"/>
    </source>
</evidence>
<feature type="transmembrane region" description="Helical" evidence="8">
    <location>
        <begin position="130"/>
        <end position="154"/>
    </location>
</feature>
<reference evidence="9 10" key="1">
    <citation type="submission" date="2017-01" db="EMBL/GenBank/DDBJ databases">
        <authorList>
            <person name="Mah S.A."/>
            <person name="Swanson W.J."/>
            <person name="Moy G.W."/>
            <person name="Vacquier V.D."/>
        </authorList>
    </citation>
    <scope>NUCLEOTIDE SEQUENCE [LARGE SCALE GENOMIC DNA]</scope>
    <source>
        <strain evidence="9 10">DSM 7027</strain>
    </source>
</reference>
<feature type="transmembrane region" description="Helical" evidence="8">
    <location>
        <begin position="57"/>
        <end position="82"/>
    </location>
</feature>
<evidence type="ECO:0000256" key="4">
    <source>
        <dbReference type="ARBA" id="ARBA00022475"/>
    </source>
</evidence>
<dbReference type="AlphaFoldDB" id="A0A1N6R255"/>
<feature type="transmembrane region" description="Helical" evidence="8">
    <location>
        <begin position="17"/>
        <end position="37"/>
    </location>
</feature>
<keyword evidence="4" id="KW-1003">Cell membrane</keyword>
<feature type="transmembrane region" description="Helical" evidence="8">
    <location>
        <begin position="160"/>
        <end position="178"/>
    </location>
</feature>
<keyword evidence="10" id="KW-1185">Reference proteome</keyword>
<dbReference type="GO" id="GO:0005886">
    <property type="term" value="C:plasma membrane"/>
    <property type="evidence" value="ECO:0007669"/>
    <property type="project" value="UniProtKB-SubCell"/>
</dbReference>
<dbReference type="eggNOG" id="COG1296">
    <property type="taxonomic scope" value="Bacteria"/>
</dbReference>
<proteinExistence type="inferred from homology"/>
<evidence type="ECO:0000313" key="10">
    <source>
        <dbReference type="Proteomes" id="UP000186895"/>
    </source>
</evidence>